<evidence type="ECO:0000313" key="2">
    <source>
        <dbReference type="EMBL" id="SMC11555.1"/>
    </source>
</evidence>
<dbReference type="OrthoDB" id="6293260at2"/>
<name>A0A1X7BPM5_9RHOB</name>
<dbReference type="Proteomes" id="UP000193224">
    <property type="component" value="Unassembled WGS sequence"/>
</dbReference>
<dbReference type="InterPro" id="IPR000182">
    <property type="entry name" value="GNAT_dom"/>
</dbReference>
<dbReference type="PANTHER" id="PTHR43792:SF1">
    <property type="entry name" value="N-ACETYLTRANSFERASE DOMAIN-CONTAINING PROTEIN"/>
    <property type="match status" value="1"/>
</dbReference>
<evidence type="ECO:0000313" key="3">
    <source>
        <dbReference type="Proteomes" id="UP000193224"/>
    </source>
</evidence>
<dbReference type="AlphaFoldDB" id="A0A1X7BPM5"/>
<dbReference type="GO" id="GO:0016747">
    <property type="term" value="F:acyltransferase activity, transferring groups other than amino-acyl groups"/>
    <property type="evidence" value="ECO:0007669"/>
    <property type="project" value="InterPro"/>
</dbReference>
<keyword evidence="3" id="KW-1185">Reference proteome</keyword>
<evidence type="ECO:0000259" key="1">
    <source>
        <dbReference type="Pfam" id="PF13302"/>
    </source>
</evidence>
<sequence length="173" mass="19563">MSIPPHAPTIDTSDLILRGYREDDFEAMASFGASERARFVGGPQDQWSSWRAFLAGIGHWTLRGYGMWMVEHRETGQVAGRVGMIFNDGWHEPELGWHIYDGFEGKGYAYQACLAARSYSARHFGLDAVISYISPENIRSVALADRLDARFECEGELLGKPCHIYRHPREVNP</sequence>
<gene>
    <name evidence="2" type="ORF">ROA7745_01369</name>
</gene>
<dbReference type="EMBL" id="FWXB01000003">
    <property type="protein sequence ID" value="SMC11555.1"/>
    <property type="molecule type" value="Genomic_DNA"/>
</dbReference>
<dbReference type="Gene3D" id="3.40.630.30">
    <property type="match status" value="1"/>
</dbReference>
<reference evidence="2 3" key="1">
    <citation type="submission" date="2017-03" db="EMBL/GenBank/DDBJ databases">
        <authorList>
            <person name="Afonso C.L."/>
            <person name="Miller P.J."/>
            <person name="Scott M.A."/>
            <person name="Spackman E."/>
            <person name="Goraichik I."/>
            <person name="Dimitrov K.M."/>
            <person name="Suarez D.L."/>
            <person name="Swayne D.E."/>
        </authorList>
    </citation>
    <scope>NUCLEOTIDE SEQUENCE [LARGE SCALE GENOMIC DNA]</scope>
    <source>
        <strain evidence="2 3">CECT 7745</strain>
    </source>
</reference>
<dbReference type="Pfam" id="PF13302">
    <property type="entry name" value="Acetyltransf_3"/>
    <property type="match status" value="1"/>
</dbReference>
<organism evidence="2 3">
    <name type="scientific">Roseovarius aestuarii</name>
    <dbReference type="NCBI Taxonomy" id="475083"/>
    <lineage>
        <taxon>Bacteria</taxon>
        <taxon>Pseudomonadati</taxon>
        <taxon>Pseudomonadota</taxon>
        <taxon>Alphaproteobacteria</taxon>
        <taxon>Rhodobacterales</taxon>
        <taxon>Roseobacteraceae</taxon>
        <taxon>Roseovarius</taxon>
    </lineage>
</organism>
<dbReference type="RefSeq" id="WP_085799488.1">
    <property type="nucleotide sequence ID" value="NZ_FWXB01000003.1"/>
</dbReference>
<dbReference type="InterPro" id="IPR051531">
    <property type="entry name" value="N-acetyltransferase"/>
</dbReference>
<proteinExistence type="predicted"/>
<accession>A0A1X7BPM5</accession>
<dbReference type="PANTHER" id="PTHR43792">
    <property type="entry name" value="GNAT FAMILY, PUTATIVE (AFU_ORTHOLOGUE AFUA_3G00765)-RELATED-RELATED"/>
    <property type="match status" value="1"/>
</dbReference>
<protein>
    <recommendedName>
        <fullName evidence="1">N-acetyltransferase domain-containing protein</fullName>
    </recommendedName>
</protein>
<dbReference type="InterPro" id="IPR016181">
    <property type="entry name" value="Acyl_CoA_acyltransferase"/>
</dbReference>
<dbReference type="SUPFAM" id="SSF55729">
    <property type="entry name" value="Acyl-CoA N-acyltransferases (Nat)"/>
    <property type="match status" value="1"/>
</dbReference>
<feature type="domain" description="N-acetyltransferase" evidence="1">
    <location>
        <begin position="15"/>
        <end position="149"/>
    </location>
</feature>